<keyword evidence="1" id="KW-0472">Membrane</keyword>
<dbReference type="InterPro" id="IPR022789">
    <property type="entry name" value="ParD"/>
</dbReference>
<keyword evidence="3" id="KW-1185">Reference proteome</keyword>
<gene>
    <name evidence="2" type="ORF">C5471_12965</name>
</gene>
<dbReference type="Pfam" id="PF03693">
    <property type="entry name" value="ParD_antitoxin"/>
    <property type="match status" value="1"/>
</dbReference>
<dbReference type="EMBL" id="PUJU01000024">
    <property type="protein sequence ID" value="NHB88568.1"/>
    <property type="molecule type" value="Genomic_DNA"/>
</dbReference>
<organism evidence="2 3">
    <name type="scientific">Photorhabdus tasmaniensis</name>
    <dbReference type="NCBI Taxonomy" id="1004159"/>
    <lineage>
        <taxon>Bacteria</taxon>
        <taxon>Pseudomonadati</taxon>
        <taxon>Pseudomonadota</taxon>
        <taxon>Gammaproteobacteria</taxon>
        <taxon>Enterobacterales</taxon>
        <taxon>Morganellaceae</taxon>
        <taxon>Photorhabdus</taxon>
    </lineage>
</organism>
<keyword evidence="1" id="KW-1133">Transmembrane helix</keyword>
<protein>
    <submittedName>
        <fullName evidence="2">Type II toxin-antitoxin system ParD family antitoxin</fullName>
    </submittedName>
</protein>
<accession>A0ABX0GK01</accession>
<reference evidence="2 3" key="1">
    <citation type="submission" date="2018-02" db="EMBL/GenBank/DDBJ databases">
        <authorList>
            <person name="Machado R.A."/>
        </authorList>
    </citation>
    <scope>NUCLEOTIDE SEQUENCE [LARGE SCALE GENOMIC DNA]</scope>
    <source>
        <strain evidence="2 3">T327</strain>
    </source>
</reference>
<dbReference type="InterPro" id="IPR038296">
    <property type="entry name" value="ParD_sf"/>
</dbReference>
<evidence type="ECO:0000256" key="1">
    <source>
        <dbReference type="SAM" id="Phobius"/>
    </source>
</evidence>
<dbReference type="Proteomes" id="UP000697802">
    <property type="component" value="Unassembled WGS sequence"/>
</dbReference>
<sequence>MSNYGNSYKWALRVLTLYAFRLLSVALSPHFGGVIREHINNRRTMSVKFRAGLRMLAEHEQAQKLAELCAAVSAGIESGEGLPAGEMFGELKHKYQRINTSGQE</sequence>
<proteinExistence type="predicted"/>
<dbReference type="Gene3D" id="6.10.10.120">
    <property type="entry name" value="Antitoxin ParD1-like"/>
    <property type="match status" value="1"/>
</dbReference>
<keyword evidence="1" id="KW-0812">Transmembrane</keyword>
<feature type="transmembrane region" description="Helical" evidence="1">
    <location>
        <begin position="15"/>
        <end position="35"/>
    </location>
</feature>
<evidence type="ECO:0000313" key="3">
    <source>
        <dbReference type="Proteomes" id="UP000697802"/>
    </source>
</evidence>
<name>A0ABX0GK01_9GAMM</name>
<evidence type="ECO:0000313" key="2">
    <source>
        <dbReference type="EMBL" id="NHB88568.1"/>
    </source>
</evidence>
<comment type="caution">
    <text evidence="2">The sequence shown here is derived from an EMBL/GenBank/DDBJ whole genome shotgun (WGS) entry which is preliminary data.</text>
</comment>